<evidence type="ECO:0000313" key="2">
    <source>
        <dbReference type="EMBL" id="MCF1715131.1"/>
    </source>
</evidence>
<organism evidence="2 3">
    <name type="scientific">Flavihumibacter fluminis</name>
    <dbReference type="NCBI Taxonomy" id="2909236"/>
    <lineage>
        <taxon>Bacteria</taxon>
        <taxon>Pseudomonadati</taxon>
        <taxon>Bacteroidota</taxon>
        <taxon>Chitinophagia</taxon>
        <taxon>Chitinophagales</taxon>
        <taxon>Chitinophagaceae</taxon>
        <taxon>Flavihumibacter</taxon>
    </lineage>
</organism>
<reference evidence="2 3" key="1">
    <citation type="submission" date="2022-01" db="EMBL/GenBank/DDBJ databases">
        <title>Flavihumibacter sp. nov., isolated from sediment of a river.</title>
        <authorList>
            <person name="Liu H."/>
        </authorList>
    </citation>
    <scope>NUCLEOTIDE SEQUENCE [LARGE SCALE GENOMIC DNA]</scope>
    <source>
        <strain evidence="2 3">RY-1</strain>
    </source>
</reference>
<dbReference type="PANTHER" id="PTHR33164">
    <property type="entry name" value="TRANSCRIPTIONAL REGULATOR, MARR FAMILY"/>
    <property type="match status" value="1"/>
</dbReference>
<dbReference type="CDD" id="cd00090">
    <property type="entry name" value="HTH_ARSR"/>
    <property type="match status" value="1"/>
</dbReference>
<keyword evidence="3" id="KW-1185">Reference proteome</keyword>
<dbReference type="InterPro" id="IPR036388">
    <property type="entry name" value="WH-like_DNA-bd_sf"/>
</dbReference>
<name>A0ABS9BHF3_9BACT</name>
<dbReference type="EMBL" id="JAKEVY010000002">
    <property type="protein sequence ID" value="MCF1715131.1"/>
    <property type="molecule type" value="Genomic_DNA"/>
</dbReference>
<dbReference type="InterPro" id="IPR039422">
    <property type="entry name" value="MarR/SlyA-like"/>
</dbReference>
<gene>
    <name evidence="2" type="ORF">L0U88_10895</name>
</gene>
<dbReference type="InterPro" id="IPR036390">
    <property type="entry name" value="WH_DNA-bd_sf"/>
</dbReference>
<comment type="caution">
    <text evidence="2">The sequence shown here is derived from an EMBL/GenBank/DDBJ whole genome shotgun (WGS) entry which is preliminary data.</text>
</comment>
<dbReference type="SUPFAM" id="SSF46785">
    <property type="entry name" value="Winged helix' DNA-binding domain"/>
    <property type="match status" value="1"/>
</dbReference>
<dbReference type="PANTHER" id="PTHR33164:SF57">
    <property type="entry name" value="MARR-FAMILY TRANSCRIPTIONAL REGULATOR"/>
    <property type="match status" value="1"/>
</dbReference>
<dbReference type="Proteomes" id="UP001200145">
    <property type="component" value="Unassembled WGS sequence"/>
</dbReference>
<dbReference type="SMART" id="SM00347">
    <property type="entry name" value="HTH_MARR"/>
    <property type="match status" value="1"/>
</dbReference>
<feature type="domain" description="HTH marR-type" evidence="1">
    <location>
        <begin position="9"/>
        <end position="160"/>
    </location>
</feature>
<dbReference type="InterPro" id="IPR000835">
    <property type="entry name" value="HTH_MarR-typ"/>
</dbReference>
<proteinExistence type="predicted"/>
<sequence>MSFYQQTGVLFFGSRLRRISESFLADVNAVYKKHQIRFDAAWFPVFYMLSQKESLSIRDISTELEVSHSAASQLISKLQERGLIKTSSDKEDGRKKVVSFTPKGQKLLRQVEPVWNALQLAMEELLRQSDSTTHLMQAISETETALRKQSIFNRIEKHLK</sequence>
<accession>A0ABS9BHF3</accession>
<dbReference type="InterPro" id="IPR011991">
    <property type="entry name" value="ArsR-like_HTH"/>
</dbReference>
<dbReference type="Pfam" id="PF12802">
    <property type="entry name" value="MarR_2"/>
    <property type="match status" value="1"/>
</dbReference>
<evidence type="ECO:0000313" key="3">
    <source>
        <dbReference type="Proteomes" id="UP001200145"/>
    </source>
</evidence>
<dbReference type="PROSITE" id="PS50995">
    <property type="entry name" value="HTH_MARR_2"/>
    <property type="match status" value="1"/>
</dbReference>
<evidence type="ECO:0000259" key="1">
    <source>
        <dbReference type="PROSITE" id="PS50995"/>
    </source>
</evidence>
<dbReference type="RefSeq" id="WP_234866080.1">
    <property type="nucleotide sequence ID" value="NZ_JAKEVY010000002.1"/>
</dbReference>
<protein>
    <submittedName>
        <fullName evidence="2">MarR family transcriptional regulator</fullName>
    </submittedName>
</protein>
<dbReference type="Gene3D" id="1.10.10.10">
    <property type="entry name" value="Winged helix-like DNA-binding domain superfamily/Winged helix DNA-binding domain"/>
    <property type="match status" value="1"/>
</dbReference>